<dbReference type="Gene3D" id="3.90.1150.10">
    <property type="entry name" value="Aspartate Aminotransferase, domain 1"/>
    <property type="match status" value="1"/>
</dbReference>
<dbReference type="PANTHER" id="PTHR21152:SF40">
    <property type="entry name" value="ALANINE--GLYOXYLATE AMINOTRANSFERASE"/>
    <property type="match status" value="1"/>
</dbReference>
<evidence type="ECO:0000313" key="5">
    <source>
        <dbReference type="Proteomes" id="UP000316225"/>
    </source>
</evidence>
<accession>A0A562P0A1</accession>
<evidence type="ECO:0000256" key="1">
    <source>
        <dbReference type="ARBA" id="ARBA00001933"/>
    </source>
</evidence>
<dbReference type="InterPro" id="IPR024169">
    <property type="entry name" value="SP_NH2Trfase/AEP_transaminase"/>
</dbReference>
<comment type="caution">
    <text evidence="4">The sequence shown here is derived from an EMBL/GenBank/DDBJ whole genome shotgun (WGS) entry which is preliminary data.</text>
</comment>
<dbReference type="RefSeq" id="WP_145395668.1">
    <property type="nucleotide sequence ID" value="NZ_VLKU01000001.1"/>
</dbReference>
<evidence type="ECO:0000256" key="2">
    <source>
        <dbReference type="ARBA" id="ARBA00022898"/>
    </source>
</evidence>
<reference evidence="4 5" key="1">
    <citation type="journal article" date="2015" name="Stand. Genomic Sci.">
        <title>Genomic Encyclopedia of Bacterial and Archaeal Type Strains, Phase III: the genomes of soil and plant-associated and newly described type strains.</title>
        <authorList>
            <person name="Whitman W.B."/>
            <person name="Woyke T."/>
            <person name="Klenk H.P."/>
            <person name="Zhou Y."/>
            <person name="Lilburn T.G."/>
            <person name="Beck B.J."/>
            <person name="De Vos P."/>
            <person name="Vandamme P."/>
            <person name="Eisen J.A."/>
            <person name="Garrity G."/>
            <person name="Hugenholtz P."/>
            <person name="Kyrpides N.C."/>
        </authorList>
    </citation>
    <scope>NUCLEOTIDE SEQUENCE [LARGE SCALE GENOMIC DNA]</scope>
    <source>
        <strain evidence="4 5">CGMCC 1.5364</strain>
    </source>
</reference>
<sequence>MTEATIFGQLEIPPTLAAGPGPGNTDPRVLQRFASAGVADHMQADVLRGMVECKLMLREVMGTRNVYTFGVAGTGWSGLDTLFSAVLPGDKVVMFVNGTFSGIDGLTVRMKASTAEELAANPLDPQPASVTIINVPHGQSVTGEIVEKALAEHKPKWAAMAHWETGSGRINDIRGFSDACEKHDVMGLVDAVSSLGVEDFAIDDFPGVHGWASCPQKGICCLPLTYAPVSFSDRYIANLRKTGTRTFVHHPILEARHWGIVDGKDVEKGTYHRTHSAYAVCAFHEALRITLQQTVAKRARDYAFHEAALREAVTAMGCKVTSDMTSLVVLNLPDGLAGREQELVQTCRSKGFGIWPTLSEPVQVRIGILNLLNQRAITEIVQRFADEMSAMGANIDMQTVMAGLERHYKTAVAAE</sequence>
<keyword evidence="4" id="KW-0032">Aminotransferase</keyword>
<dbReference type="GO" id="GO:0008453">
    <property type="term" value="F:alanine-glyoxylate transaminase activity"/>
    <property type="evidence" value="ECO:0007669"/>
    <property type="project" value="TreeGrafter"/>
</dbReference>
<keyword evidence="4" id="KW-0808">Transferase</keyword>
<gene>
    <name evidence="4" type="ORF">IQ24_00005</name>
</gene>
<comment type="cofactor">
    <cofactor evidence="1 3">
        <name>pyridoxal 5'-phosphate</name>
        <dbReference type="ChEBI" id="CHEBI:597326"/>
    </cofactor>
</comment>
<dbReference type="InterPro" id="IPR015422">
    <property type="entry name" value="PyrdxlP-dep_Trfase_small"/>
</dbReference>
<dbReference type="InterPro" id="IPR015421">
    <property type="entry name" value="PyrdxlP-dep_Trfase_major"/>
</dbReference>
<dbReference type="PANTHER" id="PTHR21152">
    <property type="entry name" value="AMINOTRANSFERASE CLASS V"/>
    <property type="match status" value="1"/>
</dbReference>
<dbReference type="PIRSF" id="PIRSF000524">
    <property type="entry name" value="SPT"/>
    <property type="match status" value="1"/>
</dbReference>
<dbReference type="SUPFAM" id="SSF53383">
    <property type="entry name" value="PLP-dependent transferases"/>
    <property type="match status" value="1"/>
</dbReference>
<evidence type="ECO:0000256" key="3">
    <source>
        <dbReference type="PIRSR" id="PIRSR000524-50"/>
    </source>
</evidence>
<dbReference type="Proteomes" id="UP000316225">
    <property type="component" value="Unassembled WGS sequence"/>
</dbReference>
<dbReference type="AlphaFoldDB" id="A0A562P0A1"/>
<dbReference type="GO" id="GO:0004760">
    <property type="term" value="F:L-serine-pyruvate transaminase activity"/>
    <property type="evidence" value="ECO:0007669"/>
    <property type="project" value="TreeGrafter"/>
</dbReference>
<dbReference type="EMBL" id="VLKU01000001">
    <property type="protein sequence ID" value="TWI37874.1"/>
    <property type="molecule type" value="Genomic_DNA"/>
</dbReference>
<keyword evidence="2 3" id="KW-0663">Pyridoxal phosphate</keyword>
<dbReference type="Gene3D" id="3.40.640.10">
    <property type="entry name" value="Type I PLP-dependent aspartate aminotransferase-like (Major domain)"/>
    <property type="match status" value="1"/>
</dbReference>
<organism evidence="4 5">
    <name type="scientific">Paracoccus sulfuroxidans</name>
    <dbReference type="NCBI Taxonomy" id="384678"/>
    <lineage>
        <taxon>Bacteria</taxon>
        <taxon>Pseudomonadati</taxon>
        <taxon>Pseudomonadota</taxon>
        <taxon>Alphaproteobacteria</taxon>
        <taxon>Rhodobacterales</taxon>
        <taxon>Paracoccaceae</taxon>
        <taxon>Paracoccus</taxon>
    </lineage>
</organism>
<feature type="modified residue" description="N6-(pyridoxal phosphate)lysine" evidence="3">
    <location>
        <position position="217"/>
    </location>
</feature>
<keyword evidence="5" id="KW-1185">Reference proteome</keyword>
<dbReference type="GO" id="GO:0019265">
    <property type="term" value="P:glycine biosynthetic process, by transamination of glyoxylate"/>
    <property type="evidence" value="ECO:0007669"/>
    <property type="project" value="TreeGrafter"/>
</dbReference>
<name>A0A562P0A1_9RHOB</name>
<protein>
    <submittedName>
        <fullName evidence="4">Aspartate aminotransferase-like enzyme</fullName>
    </submittedName>
</protein>
<dbReference type="OrthoDB" id="389074at2"/>
<dbReference type="InterPro" id="IPR015424">
    <property type="entry name" value="PyrdxlP-dep_Trfase"/>
</dbReference>
<evidence type="ECO:0000313" key="4">
    <source>
        <dbReference type="EMBL" id="TWI37874.1"/>
    </source>
</evidence>
<proteinExistence type="predicted"/>